<feature type="compositionally biased region" description="Polar residues" evidence="1">
    <location>
        <begin position="241"/>
        <end position="253"/>
    </location>
</feature>
<dbReference type="EMBL" id="CAJNRD030001120">
    <property type="protein sequence ID" value="CAG5093305.1"/>
    <property type="molecule type" value="Genomic_DNA"/>
</dbReference>
<dbReference type="OrthoDB" id="7701400at2759"/>
<feature type="region of interest" description="Disordered" evidence="1">
    <location>
        <begin position="316"/>
        <end position="380"/>
    </location>
</feature>
<accession>A0A8J2HBS9</accession>
<keyword evidence="3" id="KW-1185">Reference proteome</keyword>
<dbReference type="Proteomes" id="UP000786811">
    <property type="component" value="Unassembled WGS sequence"/>
</dbReference>
<feature type="compositionally biased region" description="Low complexity" evidence="1">
    <location>
        <begin position="347"/>
        <end position="364"/>
    </location>
</feature>
<evidence type="ECO:0008006" key="4">
    <source>
        <dbReference type="Google" id="ProtNLM"/>
    </source>
</evidence>
<evidence type="ECO:0000313" key="3">
    <source>
        <dbReference type="Proteomes" id="UP000786811"/>
    </source>
</evidence>
<feature type="compositionally biased region" description="Low complexity" evidence="1">
    <location>
        <begin position="316"/>
        <end position="334"/>
    </location>
</feature>
<dbReference type="AlphaFoldDB" id="A0A8J2HBS9"/>
<organism evidence="2 3">
    <name type="scientific">Cotesia congregata</name>
    <name type="common">Parasitoid wasp</name>
    <name type="synonym">Apanteles congregatus</name>
    <dbReference type="NCBI Taxonomy" id="51543"/>
    <lineage>
        <taxon>Eukaryota</taxon>
        <taxon>Metazoa</taxon>
        <taxon>Ecdysozoa</taxon>
        <taxon>Arthropoda</taxon>
        <taxon>Hexapoda</taxon>
        <taxon>Insecta</taxon>
        <taxon>Pterygota</taxon>
        <taxon>Neoptera</taxon>
        <taxon>Endopterygota</taxon>
        <taxon>Hymenoptera</taxon>
        <taxon>Apocrita</taxon>
        <taxon>Ichneumonoidea</taxon>
        <taxon>Braconidae</taxon>
        <taxon>Microgastrinae</taxon>
        <taxon>Cotesia</taxon>
    </lineage>
</organism>
<proteinExistence type="predicted"/>
<feature type="compositionally biased region" description="Polar residues" evidence="1">
    <location>
        <begin position="365"/>
        <end position="380"/>
    </location>
</feature>
<name>A0A8J2HBS9_COTCN</name>
<feature type="region of interest" description="Disordered" evidence="1">
    <location>
        <begin position="205"/>
        <end position="279"/>
    </location>
</feature>
<feature type="compositionally biased region" description="Basic and acidic residues" evidence="1">
    <location>
        <begin position="254"/>
        <end position="269"/>
    </location>
</feature>
<sequence>MTRHAEITDKMITSLGESMALQQALLQVPIFDGKNMPLKTFLQEVENGHNLIPEGLNAAYFNGIRSILREMARDAITDKVVNSIETFKNALSEYFALKKSYPQYCADIQSIRLRDKESVLSYYHRIKKIRANAIASLREHFVEEEEVTTMTKLLDGLALESFKRGLPDDLVYGVSVQNPANLDDAYKIALRLEEDLKSNSTRNSNYLAYTQLDPDVDPPRRTRTISFQDEERRGQIPFRLNRNSRSPSPAYRQTNRDNSREHQRNRDRSMSPYRSPPNYYPYLPSPGYLPPMHYMPYQFSPPFPYSHQMPYSNPYHYGNQNNYNSNQQPINQNYSKNNYNRGGYLQNNNQHNSPRPNSPSSNSNVAQRNDATVSTGNNPETRSATIKFLTIDNLSCATKSKEKDQYNSVSIKGITTEKLDTLGTTEITFFENPETFHVLENPLPISTDGIIGIDFLVNEKVEISFHHNTIVADSKPIHPIPFEDPDGNPYDTPTATPPR</sequence>
<gene>
    <name evidence="2" type="ORF">HICCMSTLAB_LOCUS6739</name>
</gene>
<evidence type="ECO:0000313" key="2">
    <source>
        <dbReference type="EMBL" id="CAG5093305.1"/>
    </source>
</evidence>
<reference evidence="2" key="1">
    <citation type="submission" date="2021-04" db="EMBL/GenBank/DDBJ databases">
        <authorList>
            <person name="Chebbi M.A.C M."/>
        </authorList>
    </citation>
    <scope>NUCLEOTIDE SEQUENCE</scope>
</reference>
<protein>
    <recommendedName>
        <fullName evidence="4">Retrotransposon gag domain-containing protein</fullName>
    </recommendedName>
</protein>
<comment type="caution">
    <text evidence="2">The sequence shown here is derived from an EMBL/GenBank/DDBJ whole genome shotgun (WGS) entry which is preliminary data.</text>
</comment>
<evidence type="ECO:0000256" key="1">
    <source>
        <dbReference type="SAM" id="MobiDB-lite"/>
    </source>
</evidence>
<feature type="region of interest" description="Disordered" evidence="1">
    <location>
        <begin position="476"/>
        <end position="499"/>
    </location>
</feature>